<proteinExistence type="predicted"/>
<dbReference type="AlphaFoldDB" id="A0A8J4UF48"/>
<organism evidence="1 2">
    <name type="scientific">Clarias magur</name>
    <name type="common">Asian catfish</name>
    <name type="synonym">Macropteronotus magur</name>
    <dbReference type="NCBI Taxonomy" id="1594786"/>
    <lineage>
        <taxon>Eukaryota</taxon>
        <taxon>Metazoa</taxon>
        <taxon>Chordata</taxon>
        <taxon>Craniata</taxon>
        <taxon>Vertebrata</taxon>
        <taxon>Euteleostomi</taxon>
        <taxon>Actinopterygii</taxon>
        <taxon>Neopterygii</taxon>
        <taxon>Teleostei</taxon>
        <taxon>Ostariophysi</taxon>
        <taxon>Siluriformes</taxon>
        <taxon>Clariidae</taxon>
        <taxon>Clarias</taxon>
    </lineage>
</organism>
<evidence type="ECO:0000313" key="2">
    <source>
        <dbReference type="Proteomes" id="UP000727407"/>
    </source>
</evidence>
<accession>A0A8J4UF48</accession>
<reference evidence="1" key="1">
    <citation type="submission" date="2020-07" db="EMBL/GenBank/DDBJ databases">
        <title>Clarias magur genome sequencing, assembly and annotation.</title>
        <authorList>
            <person name="Kushwaha B."/>
            <person name="Kumar R."/>
            <person name="Das P."/>
            <person name="Joshi C.G."/>
            <person name="Kumar D."/>
            <person name="Nagpure N.S."/>
            <person name="Pandey M."/>
            <person name="Agarwal S."/>
            <person name="Srivastava S."/>
            <person name="Singh M."/>
            <person name="Sahoo L."/>
            <person name="Jayasankar P."/>
            <person name="Meher P.K."/>
            <person name="Koringa P.G."/>
            <person name="Iquebal M.A."/>
            <person name="Das S.P."/>
            <person name="Bit A."/>
            <person name="Patnaik S."/>
            <person name="Patel N."/>
            <person name="Shah T.M."/>
            <person name="Hinsu A."/>
            <person name="Jena J.K."/>
        </authorList>
    </citation>
    <scope>NUCLEOTIDE SEQUENCE</scope>
    <source>
        <strain evidence="1">CIFAMagur01</strain>
        <tissue evidence="1">Testis</tissue>
    </source>
</reference>
<sequence>MRSTHRNGMLVWPPKAKEVSQFKAPGEKKKKRNGNGIGLFTEISATLSLRQGTATTSNFASTT</sequence>
<dbReference type="Proteomes" id="UP000727407">
    <property type="component" value="Unassembled WGS sequence"/>
</dbReference>
<evidence type="ECO:0000313" key="1">
    <source>
        <dbReference type="EMBL" id="KAF5908353.1"/>
    </source>
</evidence>
<feature type="non-terminal residue" evidence="1">
    <location>
        <position position="1"/>
    </location>
</feature>
<comment type="caution">
    <text evidence="1">The sequence shown here is derived from an EMBL/GenBank/DDBJ whole genome shotgun (WGS) entry which is preliminary data.</text>
</comment>
<dbReference type="EMBL" id="QNUK01000013">
    <property type="protein sequence ID" value="KAF5908353.1"/>
    <property type="molecule type" value="Genomic_DNA"/>
</dbReference>
<keyword evidence="2" id="KW-1185">Reference proteome</keyword>
<gene>
    <name evidence="1" type="ORF">DAT39_001905</name>
</gene>
<protein>
    <submittedName>
        <fullName evidence="1">Uncharacterized protein</fullName>
    </submittedName>
</protein>
<name>A0A8J4UF48_CLAMG</name>